<proteinExistence type="predicted"/>
<dbReference type="RefSeq" id="WP_244567555.1">
    <property type="nucleotide sequence ID" value="NZ_LT670818.1"/>
</dbReference>
<dbReference type="InterPro" id="IPR000845">
    <property type="entry name" value="Nucleoside_phosphorylase_d"/>
</dbReference>
<reference evidence="2 3" key="1">
    <citation type="submission" date="2016-11" db="EMBL/GenBank/DDBJ databases">
        <authorList>
            <person name="Jaros S."/>
            <person name="Januszkiewicz K."/>
            <person name="Wedrychowicz H."/>
        </authorList>
    </citation>
    <scope>NUCLEOTIDE SEQUENCE [LARGE SCALE GENOMIC DNA]</scope>
    <source>
        <strain evidence="2 3">GAS242</strain>
    </source>
</reference>
<dbReference type="GO" id="GO:0003824">
    <property type="term" value="F:catalytic activity"/>
    <property type="evidence" value="ECO:0007669"/>
    <property type="project" value="InterPro"/>
</dbReference>
<accession>A0A1M5NZJ2</accession>
<evidence type="ECO:0000313" key="2">
    <source>
        <dbReference type="EMBL" id="SHG94941.1"/>
    </source>
</evidence>
<dbReference type="GO" id="GO:0009116">
    <property type="term" value="P:nucleoside metabolic process"/>
    <property type="evidence" value="ECO:0007669"/>
    <property type="project" value="InterPro"/>
</dbReference>
<dbReference type="SUPFAM" id="SSF53167">
    <property type="entry name" value="Purine and uridine phosphorylases"/>
    <property type="match status" value="1"/>
</dbReference>
<dbReference type="InterPro" id="IPR035994">
    <property type="entry name" value="Nucleoside_phosphorylase_sf"/>
</dbReference>
<evidence type="ECO:0000259" key="1">
    <source>
        <dbReference type="Pfam" id="PF01048"/>
    </source>
</evidence>
<sequence>MAGDCKNEACLVMAVNDGGVPPILAQKHYALPSAFTPENLLREARRQKQIARSGIPDICVLDPDGDILRSLLARGEARLEAGWACYHTQLYSFSRGGLDFGIVGCAVGASFAVLIAEEMFASGCKLLISVTSSGQIVPIRPPPYFITIERALRDEGTSYHYMAASDYSHADAGLISALKGAFEEFPVPVLAGATWTTDAPFRETQLAIDAMVKRNLMAVEMEAAALYAFAQVRQKPVLCFAHVTNQMGRIDGDFEKGEADGSRDALQLIAIAAKRLRSRFLR</sequence>
<name>A0A1M5NZJ2_9BRAD</name>
<dbReference type="Gene3D" id="3.40.50.1580">
    <property type="entry name" value="Nucleoside phosphorylase domain"/>
    <property type="match status" value="1"/>
</dbReference>
<dbReference type="Pfam" id="PF01048">
    <property type="entry name" value="PNP_UDP_1"/>
    <property type="match status" value="1"/>
</dbReference>
<protein>
    <submittedName>
        <fullName evidence="2">Uridine phosphorylase</fullName>
    </submittedName>
</protein>
<evidence type="ECO:0000313" key="3">
    <source>
        <dbReference type="Proteomes" id="UP000190675"/>
    </source>
</evidence>
<gene>
    <name evidence="2" type="ORF">SAMN05444169_4934</name>
</gene>
<organism evidence="2 3">
    <name type="scientific">Bradyrhizobium erythrophlei</name>
    <dbReference type="NCBI Taxonomy" id="1437360"/>
    <lineage>
        <taxon>Bacteria</taxon>
        <taxon>Pseudomonadati</taxon>
        <taxon>Pseudomonadota</taxon>
        <taxon>Alphaproteobacteria</taxon>
        <taxon>Hyphomicrobiales</taxon>
        <taxon>Nitrobacteraceae</taxon>
        <taxon>Bradyrhizobium</taxon>
    </lineage>
</organism>
<dbReference type="CDD" id="cd09007">
    <property type="entry name" value="NP-I_spr0068"/>
    <property type="match status" value="1"/>
</dbReference>
<feature type="domain" description="Nucleoside phosphorylase" evidence="1">
    <location>
        <begin position="96"/>
        <end position="256"/>
    </location>
</feature>
<dbReference type="EMBL" id="LT670818">
    <property type="protein sequence ID" value="SHG94941.1"/>
    <property type="molecule type" value="Genomic_DNA"/>
</dbReference>
<dbReference type="Proteomes" id="UP000190675">
    <property type="component" value="Chromosome I"/>
</dbReference>
<dbReference type="AlphaFoldDB" id="A0A1M5NZJ2"/>